<sequence length="178" mass="20519">MKRGFESDPVSNLVVGLTFCHLWYSGLPKELRWTELDSFGLPSWLLPLHLPTSRETYEGLMNKHRKFHNDYYKSALKHLLVSLQSTVPIIEAFHPLIQMLLLGDQLNEALDELEKSFKISDTVLQLRMKAALLEHFSGINNVKLYTCFEDILKKDPTCSNSLARLVVMHQRALIVIRV</sequence>
<dbReference type="Pfam" id="PF14929">
    <property type="entry name" value="TAF1_subA"/>
    <property type="match status" value="1"/>
</dbReference>
<keyword evidence="2" id="KW-1185">Reference proteome</keyword>
<protein>
    <submittedName>
        <fullName evidence="1">Uncharacterized protein</fullName>
    </submittedName>
</protein>
<organism evidence="1 2">
    <name type="scientific">Fraxinus pennsylvanica</name>
    <dbReference type="NCBI Taxonomy" id="56036"/>
    <lineage>
        <taxon>Eukaryota</taxon>
        <taxon>Viridiplantae</taxon>
        <taxon>Streptophyta</taxon>
        <taxon>Embryophyta</taxon>
        <taxon>Tracheophyta</taxon>
        <taxon>Spermatophyta</taxon>
        <taxon>Magnoliopsida</taxon>
        <taxon>eudicotyledons</taxon>
        <taxon>Gunneridae</taxon>
        <taxon>Pentapetalae</taxon>
        <taxon>asterids</taxon>
        <taxon>lamiids</taxon>
        <taxon>Lamiales</taxon>
        <taxon>Oleaceae</taxon>
        <taxon>Oleeae</taxon>
        <taxon>Fraxinus</taxon>
    </lineage>
</organism>
<reference evidence="1" key="1">
    <citation type="submission" date="2023-05" db="EMBL/GenBank/DDBJ databases">
        <authorList>
            <person name="Huff M."/>
        </authorList>
    </citation>
    <scope>NUCLEOTIDE SEQUENCE</scope>
</reference>
<gene>
    <name evidence="1" type="ORF">FPE_LOCUS31104</name>
</gene>
<name>A0AAD2EBU3_9LAMI</name>
<dbReference type="PANTHER" id="PTHR36720:SF1">
    <property type="entry name" value="TAF RNA POLYMERASE I SUBUNIT A"/>
    <property type="match status" value="1"/>
</dbReference>
<dbReference type="Proteomes" id="UP000834106">
    <property type="component" value="Chromosome 20"/>
</dbReference>
<dbReference type="EMBL" id="OU503055">
    <property type="protein sequence ID" value="CAI9783583.1"/>
    <property type="molecule type" value="Genomic_DNA"/>
</dbReference>
<dbReference type="PANTHER" id="PTHR36720">
    <property type="entry name" value="TAF RNA POLYMERASE I SUBUNIT A"/>
    <property type="match status" value="1"/>
</dbReference>
<dbReference type="InterPro" id="IPR039495">
    <property type="entry name" value="TAF1A"/>
</dbReference>
<evidence type="ECO:0000313" key="1">
    <source>
        <dbReference type="EMBL" id="CAI9783583.1"/>
    </source>
</evidence>
<evidence type="ECO:0000313" key="2">
    <source>
        <dbReference type="Proteomes" id="UP000834106"/>
    </source>
</evidence>
<accession>A0AAD2EBU3</accession>
<dbReference type="AlphaFoldDB" id="A0AAD2EBU3"/>
<dbReference type="GO" id="GO:0000120">
    <property type="term" value="C:RNA polymerase I transcription regulator complex"/>
    <property type="evidence" value="ECO:0007669"/>
    <property type="project" value="InterPro"/>
</dbReference>
<proteinExistence type="predicted"/>
<dbReference type="GO" id="GO:0006360">
    <property type="term" value="P:transcription by RNA polymerase I"/>
    <property type="evidence" value="ECO:0007669"/>
    <property type="project" value="InterPro"/>
</dbReference>